<feature type="domain" description="FAD-binding" evidence="4">
    <location>
        <begin position="3"/>
        <end position="69"/>
    </location>
</feature>
<evidence type="ECO:0000313" key="6">
    <source>
        <dbReference type="Proteomes" id="UP000235786"/>
    </source>
</evidence>
<dbReference type="Gene3D" id="3.50.50.60">
    <property type="entry name" value="FAD/NAD(P)-binding domain"/>
    <property type="match status" value="2"/>
</dbReference>
<dbReference type="GO" id="GO:0071949">
    <property type="term" value="F:FAD binding"/>
    <property type="evidence" value="ECO:0007669"/>
    <property type="project" value="InterPro"/>
</dbReference>
<evidence type="ECO:0000313" key="5">
    <source>
        <dbReference type="EMBL" id="PMD28873.1"/>
    </source>
</evidence>
<protein>
    <submittedName>
        <fullName evidence="5">FAD/NAD(P)-binding domain-containing protein</fullName>
    </submittedName>
</protein>
<keyword evidence="2" id="KW-0274">FAD</keyword>
<dbReference type="PRINTS" id="PR00420">
    <property type="entry name" value="RNGMNOXGNASE"/>
</dbReference>
<evidence type="ECO:0000256" key="2">
    <source>
        <dbReference type="ARBA" id="ARBA00022827"/>
    </source>
</evidence>
<evidence type="ECO:0000256" key="3">
    <source>
        <dbReference type="ARBA" id="ARBA00023002"/>
    </source>
</evidence>
<keyword evidence="6" id="KW-1185">Reference proteome</keyword>
<dbReference type="EMBL" id="KZ613982">
    <property type="protein sequence ID" value="PMD28873.1"/>
    <property type="molecule type" value="Genomic_DNA"/>
</dbReference>
<keyword evidence="3" id="KW-0560">Oxidoreductase</keyword>
<dbReference type="Proteomes" id="UP000235786">
    <property type="component" value="Unassembled WGS sequence"/>
</dbReference>
<dbReference type="STRING" id="1149755.A0A2J6QRI8"/>
<dbReference type="GO" id="GO:0016709">
    <property type="term" value="F:oxidoreductase activity, acting on paired donors, with incorporation or reduction of molecular oxygen, NAD(P)H as one donor, and incorporation of one atom of oxygen"/>
    <property type="evidence" value="ECO:0007669"/>
    <property type="project" value="UniProtKB-ARBA"/>
</dbReference>
<sequence length="545" mass="61414">MKETSVAIVGAGPSGLVLGLSLAQYGIHSTILERNLEINEDPRGVFLAADAMRILCQLGFRDHLHYIGEDVEANLIKFHKSDFRRAPFFELPTRGDWLEQVVPAGFFQIQPRLGADGKTGVVRKKFLEPTAGIQQIFGLYEYTGTWVASNLKITLPTPETHPKLPVWKLRLSSEEVYDLFWPDNWHFCSPPGKATATGRFGPRETRLWRHEFAEPDWDDSKDAVALLWEHFTPMITRGADNKGRLFKGGEVCFPRDCIEVLRCRPFTFTQKVVNKWFDDRTIIIGDAAHVFPPFGGQGIASGIGDADSLGWRLALLDTWSAERRQSVDDLTRLTMMNGILCNEPDNWRFFLLRQLANMLSYIPGAPTLRSRQNVEERLKYQAVKSAGFFLTSYRGGCKVAQVYVKSGAGRLLLSDQLLRQSKSVMTILTLNGGIDDAGAIRNIISRVKMPDSIISTESVVSISSRFENKETTGEAYRVCSREELNGKDIRERYNSKSYLKRFPRGAKYGILRPDLIIFAACRTIGELESCILALKNRLEHSGRKG</sequence>
<evidence type="ECO:0000259" key="4">
    <source>
        <dbReference type="Pfam" id="PF01494"/>
    </source>
</evidence>
<reference evidence="5 6" key="1">
    <citation type="submission" date="2016-04" db="EMBL/GenBank/DDBJ databases">
        <title>A degradative enzymes factory behind the ericoid mycorrhizal symbiosis.</title>
        <authorList>
            <consortium name="DOE Joint Genome Institute"/>
            <person name="Martino E."/>
            <person name="Morin E."/>
            <person name="Grelet G."/>
            <person name="Kuo A."/>
            <person name="Kohler A."/>
            <person name="Daghino S."/>
            <person name="Barry K."/>
            <person name="Choi C."/>
            <person name="Cichocki N."/>
            <person name="Clum A."/>
            <person name="Copeland A."/>
            <person name="Hainaut M."/>
            <person name="Haridas S."/>
            <person name="Labutti K."/>
            <person name="Lindquist E."/>
            <person name="Lipzen A."/>
            <person name="Khouja H.-R."/>
            <person name="Murat C."/>
            <person name="Ohm R."/>
            <person name="Olson A."/>
            <person name="Spatafora J."/>
            <person name="Veneault-Fourrey C."/>
            <person name="Henrissat B."/>
            <person name="Grigoriev I."/>
            <person name="Martin F."/>
            <person name="Perotto S."/>
        </authorList>
    </citation>
    <scope>NUCLEOTIDE SEQUENCE [LARGE SCALE GENOMIC DNA]</scope>
    <source>
        <strain evidence="5 6">F</strain>
    </source>
</reference>
<accession>A0A2J6QRI8</accession>
<name>A0A2J6QRI8_HYAVF</name>
<dbReference type="SUPFAM" id="SSF51905">
    <property type="entry name" value="FAD/NAD(P)-binding domain"/>
    <property type="match status" value="1"/>
</dbReference>
<keyword evidence="1" id="KW-0285">Flavoprotein</keyword>
<dbReference type="AlphaFoldDB" id="A0A2J6QRI8"/>
<dbReference type="PANTHER" id="PTHR43004">
    <property type="entry name" value="TRK SYSTEM POTASSIUM UPTAKE PROTEIN"/>
    <property type="match status" value="1"/>
</dbReference>
<proteinExistence type="predicted"/>
<dbReference type="InterPro" id="IPR002938">
    <property type="entry name" value="FAD-bd"/>
</dbReference>
<gene>
    <name evidence="5" type="ORF">L207DRAFT_539362</name>
</gene>
<evidence type="ECO:0000256" key="1">
    <source>
        <dbReference type="ARBA" id="ARBA00022630"/>
    </source>
</evidence>
<dbReference type="Gene3D" id="3.30.9.10">
    <property type="entry name" value="D-Amino Acid Oxidase, subunit A, domain 2"/>
    <property type="match status" value="1"/>
</dbReference>
<dbReference type="InterPro" id="IPR050641">
    <property type="entry name" value="RIFMO-like"/>
</dbReference>
<dbReference type="OrthoDB" id="10016252at2759"/>
<dbReference type="PANTHER" id="PTHR43004:SF17">
    <property type="entry name" value="PUTATIVE-RELATED"/>
    <property type="match status" value="1"/>
</dbReference>
<dbReference type="InterPro" id="IPR036188">
    <property type="entry name" value="FAD/NAD-bd_sf"/>
</dbReference>
<organism evidence="5 6">
    <name type="scientific">Hyaloscypha variabilis (strain UAMH 11265 / GT02V1 / F)</name>
    <name type="common">Meliniomyces variabilis</name>
    <dbReference type="NCBI Taxonomy" id="1149755"/>
    <lineage>
        <taxon>Eukaryota</taxon>
        <taxon>Fungi</taxon>
        <taxon>Dikarya</taxon>
        <taxon>Ascomycota</taxon>
        <taxon>Pezizomycotina</taxon>
        <taxon>Leotiomycetes</taxon>
        <taxon>Helotiales</taxon>
        <taxon>Hyaloscyphaceae</taxon>
        <taxon>Hyaloscypha</taxon>
        <taxon>Hyaloscypha variabilis</taxon>
    </lineage>
</organism>
<feature type="domain" description="FAD-binding" evidence="4">
    <location>
        <begin position="259"/>
        <end position="316"/>
    </location>
</feature>
<dbReference type="Pfam" id="PF01494">
    <property type="entry name" value="FAD_binding_3"/>
    <property type="match status" value="2"/>
</dbReference>